<dbReference type="CDD" id="cd12194">
    <property type="entry name" value="Kcc4p_like_C"/>
    <property type="match status" value="1"/>
</dbReference>
<dbReference type="CDD" id="cd14081">
    <property type="entry name" value="STKc_BRSK1_2"/>
    <property type="match status" value="1"/>
</dbReference>
<dbReference type="FunFam" id="1.10.510.10:FF:000394">
    <property type="entry name" value="Serine/threonine-protein kinase HSL1"/>
    <property type="match status" value="1"/>
</dbReference>
<feature type="compositionally biased region" description="Basic and acidic residues" evidence="15">
    <location>
        <begin position="1105"/>
        <end position="1116"/>
    </location>
</feature>
<dbReference type="Gene3D" id="3.30.310.220">
    <property type="entry name" value="Fungal kinase associated-1 domain"/>
    <property type="match status" value="1"/>
</dbReference>
<dbReference type="Pfam" id="PF00069">
    <property type="entry name" value="Pkinase"/>
    <property type="match status" value="1"/>
</dbReference>
<feature type="compositionally biased region" description="Basic and acidic residues" evidence="15">
    <location>
        <begin position="977"/>
        <end position="987"/>
    </location>
</feature>
<evidence type="ECO:0000256" key="6">
    <source>
        <dbReference type="ARBA" id="ARBA00022679"/>
    </source>
</evidence>
<keyword evidence="8" id="KW-0418">Kinase</keyword>
<feature type="region of interest" description="Disordered" evidence="15">
    <location>
        <begin position="19"/>
        <end position="41"/>
    </location>
</feature>
<dbReference type="InterPro" id="IPR011009">
    <property type="entry name" value="Kinase-like_dom_sf"/>
</dbReference>
<dbReference type="GO" id="GO:0005940">
    <property type="term" value="C:septin ring"/>
    <property type="evidence" value="ECO:0007669"/>
    <property type="project" value="UniProtKB-ARBA"/>
</dbReference>
<feature type="compositionally biased region" description="Polar residues" evidence="15">
    <location>
        <begin position="1134"/>
        <end position="1144"/>
    </location>
</feature>
<evidence type="ECO:0000256" key="10">
    <source>
        <dbReference type="ARBA" id="ARBA00023054"/>
    </source>
</evidence>
<feature type="region of interest" description="Disordered" evidence="15">
    <location>
        <begin position="969"/>
        <end position="1253"/>
    </location>
</feature>
<feature type="region of interest" description="Disordered" evidence="15">
    <location>
        <begin position="64"/>
        <end position="99"/>
    </location>
</feature>
<keyword evidence="5" id="KW-0597">Phosphoprotein</keyword>
<keyword evidence="10 14" id="KW-0175">Coiled coil</keyword>
<feature type="region of interest" description="Disordered" evidence="15">
    <location>
        <begin position="736"/>
        <end position="889"/>
    </location>
</feature>
<feature type="domain" description="Protein kinase" evidence="16">
    <location>
        <begin position="38"/>
        <end position="316"/>
    </location>
</feature>
<feature type="compositionally biased region" description="Low complexity" evidence="15">
    <location>
        <begin position="19"/>
        <end position="31"/>
    </location>
</feature>
<dbReference type="PANTHER" id="PTHR24346:SF110">
    <property type="entry name" value="NON-SPECIFIC SERINE_THREONINE PROTEIN KINASE"/>
    <property type="match status" value="1"/>
</dbReference>
<feature type="binding site" evidence="13">
    <location>
        <position position="67"/>
    </location>
    <ligand>
        <name>ATP</name>
        <dbReference type="ChEBI" id="CHEBI:30616"/>
    </ligand>
</feature>
<evidence type="ECO:0000259" key="16">
    <source>
        <dbReference type="PROSITE" id="PS50011"/>
    </source>
</evidence>
<dbReference type="SUPFAM" id="SSF56112">
    <property type="entry name" value="Protein kinase-like (PK-like)"/>
    <property type="match status" value="1"/>
</dbReference>
<dbReference type="InterPro" id="IPR000719">
    <property type="entry name" value="Prot_kinase_dom"/>
</dbReference>
<feature type="compositionally biased region" description="Basic and acidic residues" evidence="15">
    <location>
        <begin position="807"/>
        <end position="836"/>
    </location>
</feature>
<dbReference type="GO" id="GO:0001558">
    <property type="term" value="P:regulation of cell growth"/>
    <property type="evidence" value="ECO:0007669"/>
    <property type="project" value="UniProtKB-ARBA"/>
</dbReference>
<dbReference type="EC" id="2.7.11.1" evidence="3"/>
<feature type="compositionally biased region" description="Low complexity" evidence="15">
    <location>
        <begin position="89"/>
        <end position="99"/>
    </location>
</feature>
<dbReference type="PROSITE" id="PS00108">
    <property type="entry name" value="PROTEIN_KINASE_ST"/>
    <property type="match status" value="1"/>
</dbReference>
<dbReference type="GeneID" id="76150887"/>
<reference evidence="17 18" key="1">
    <citation type="journal article" date="2022" name="DNA Res.">
        <title>Genome analysis of five recently described species of the CUG-Ser clade uncovers Candida theae as a new hybrid lineage with pathogenic potential in the Candida parapsilosis species complex.</title>
        <authorList>
            <person name="Mixao V."/>
            <person name="Del Olmo V."/>
            <person name="Hegedusova E."/>
            <person name="Saus E."/>
            <person name="Pryszcz L."/>
            <person name="Cillingova A."/>
            <person name="Nosek J."/>
            <person name="Gabaldon T."/>
        </authorList>
    </citation>
    <scope>NUCLEOTIDE SEQUENCE [LARGE SCALE GENOMIC DNA]</scope>
    <source>
        <strain evidence="17 18">CBS 12239</strain>
    </source>
</reference>
<comment type="similarity">
    <text evidence="2">Belongs to the protein kinase superfamily. CAMK Ser/Thr protein kinase family. NIM1 subfamily.</text>
</comment>
<feature type="compositionally biased region" description="Basic and acidic residues" evidence="15">
    <location>
        <begin position="1193"/>
        <end position="1206"/>
    </location>
</feature>
<evidence type="ECO:0000256" key="13">
    <source>
        <dbReference type="PROSITE-ProRule" id="PRU10141"/>
    </source>
</evidence>
<feature type="compositionally biased region" description="Basic and acidic residues" evidence="15">
    <location>
        <begin position="1002"/>
        <end position="1011"/>
    </location>
</feature>
<feature type="region of interest" description="Disordered" evidence="15">
    <location>
        <begin position="913"/>
        <end position="954"/>
    </location>
</feature>
<dbReference type="InterPro" id="IPR008271">
    <property type="entry name" value="Ser/Thr_kinase_AS"/>
</dbReference>
<dbReference type="EMBL" id="JAIHNG010000119">
    <property type="protein sequence ID" value="KAI5958020.1"/>
    <property type="molecule type" value="Genomic_DNA"/>
</dbReference>
<feature type="compositionally biased region" description="Polar residues" evidence="15">
    <location>
        <begin position="1230"/>
        <end position="1248"/>
    </location>
</feature>
<dbReference type="InterPro" id="IPR031850">
    <property type="entry name" value="Fungal_KA1_dom"/>
</dbReference>
<dbReference type="Gene3D" id="1.10.510.10">
    <property type="entry name" value="Transferase(Phosphotransferase) domain 1"/>
    <property type="match status" value="1"/>
</dbReference>
<feature type="compositionally biased region" description="Acidic residues" evidence="15">
    <location>
        <begin position="877"/>
        <end position="888"/>
    </location>
</feature>
<keyword evidence="6" id="KW-0808">Transferase</keyword>
<dbReference type="RefSeq" id="XP_051608655.1">
    <property type="nucleotide sequence ID" value="XM_051752183.1"/>
</dbReference>
<feature type="region of interest" description="Disordered" evidence="15">
    <location>
        <begin position="524"/>
        <end position="543"/>
    </location>
</feature>
<feature type="compositionally biased region" description="Polar residues" evidence="15">
    <location>
        <begin position="413"/>
        <end position="429"/>
    </location>
</feature>
<feature type="compositionally biased region" description="Polar residues" evidence="15">
    <location>
        <begin position="471"/>
        <end position="480"/>
    </location>
</feature>
<evidence type="ECO:0000256" key="5">
    <source>
        <dbReference type="ARBA" id="ARBA00022553"/>
    </source>
</evidence>
<dbReference type="PANTHER" id="PTHR24346">
    <property type="entry name" value="MAP/MICROTUBULE AFFINITY-REGULATING KINASE"/>
    <property type="match status" value="1"/>
</dbReference>
<organism evidence="17 18">
    <name type="scientific">Candida theae</name>
    <dbReference type="NCBI Taxonomy" id="1198502"/>
    <lineage>
        <taxon>Eukaryota</taxon>
        <taxon>Fungi</taxon>
        <taxon>Dikarya</taxon>
        <taxon>Ascomycota</taxon>
        <taxon>Saccharomycotina</taxon>
        <taxon>Pichiomycetes</taxon>
        <taxon>Debaryomycetaceae</taxon>
        <taxon>Candida/Lodderomyces clade</taxon>
        <taxon>Candida</taxon>
    </lineage>
</organism>
<feature type="coiled-coil region" evidence="14">
    <location>
        <begin position="681"/>
        <end position="709"/>
    </location>
</feature>
<evidence type="ECO:0000256" key="9">
    <source>
        <dbReference type="ARBA" id="ARBA00022840"/>
    </source>
</evidence>
<dbReference type="GO" id="GO:0005935">
    <property type="term" value="C:cellular bud neck"/>
    <property type="evidence" value="ECO:0007669"/>
    <property type="project" value="UniProtKB-SubCell"/>
</dbReference>
<evidence type="ECO:0000256" key="14">
    <source>
        <dbReference type="SAM" id="Coils"/>
    </source>
</evidence>
<dbReference type="SMART" id="SM00220">
    <property type="entry name" value="S_TKc"/>
    <property type="match status" value="1"/>
</dbReference>
<dbReference type="GO" id="GO:0005524">
    <property type="term" value="F:ATP binding"/>
    <property type="evidence" value="ECO:0007669"/>
    <property type="project" value="UniProtKB-UniRule"/>
</dbReference>
<evidence type="ECO:0000256" key="8">
    <source>
        <dbReference type="ARBA" id="ARBA00022777"/>
    </source>
</evidence>
<dbReference type="PROSITE" id="PS00107">
    <property type="entry name" value="PROTEIN_KINASE_ATP"/>
    <property type="match status" value="1"/>
</dbReference>
<feature type="compositionally biased region" description="Acidic residues" evidence="15">
    <location>
        <begin position="852"/>
        <end position="861"/>
    </location>
</feature>
<name>A0AAD5FYG8_9ASCO</name>
<evidence type="ECO:0000256" key="1">
    <source>
        <dbReference type="ARBA" id="ARBA00004266"/>
    </source>
</evidence>
<evidence type="ECO:0000256" key="3">
    <source>
        <dbReference type="ARBA" id="ARBA00012513"/>
    </source>
</evidence>
<dbReference type="GO" id="GO:0035556">
    <property type="term" value="P:intracellular signal transduction"/>
    <property type="evidence" value="ECO:0007669"/>
    <property type="project" value="TreeGrafter"/>
</dbReference>
<accession>A0AAD5FYG8</accession>
<keyword evidence="18" id="KW-1185">Reference proteome</keyword>
<feature type="compositionally biased region" description="Low complexity" evidence="15">
    <location>
        <begin position="490"/>
        <end position="510"/>
    </location>
</feature>
<dbReference type="InterPro" id="IPR043024">
    <property type="entry name" value="KA1_sf_fungal"/>
</dbReference>
<comment type="catalytic activity">
    <reaction evidence="12">
        <text>L-seryl-[protein] + ATP = O-phospho-L-seryl-[protein] + ADP + H(+)</text>
        <dbReference type="Rhea" id="RHEA:17989"/>
        <dbReference type="Rhea" id="RHEA-COMP:9863"/>
        <dbReference type="Rhea" id="RHEA-COMP:11604"/>
        <dbReference type="ChEBI" id="CHEBI:15378"/>
        <dbReference type="ChEBI" id="CHEBI:29999"/>
        <dbReference type="ChEBI" id="CHEBI:30616"/>
        <dbReference type="ChEBI" id="CHEBI:83421"/>
        <dbReference type="ChEBI" id="CHEBI:456216"/>
        <dbReference type="EC" id="2.7.11.1"/>
    </reaction>
</comment>
<sequence>MSHSRSASITSSIASATVANNDTHGNGTNNHPQSIGPWKLGKTLGRGATGRVLLATHQHTGQKAAVKVVSKSELREEEEEEGAGGTANNGGTDAATAKNGEGLPYGIEREIIIMKLLTHPNVLRLYDVWETSKALYLVLEYVEGGELFDLLVEMGPLQEPEAIKYFRQIVLGTAYCHALGICHRDLKPENLLLDAQLNVKLADFGMAAIESNGKLLETSCGSPHYAAPEIVSGLKYHGAASDVWSCGVILFALLTGRLPFDDENIRNLLLKVQAGSYEMPSTDEISREAQDLIRKMLEVDPMKRITTENILKHQLLTKYPISNEDLISEKSLPHPQTAYKSLGSVKNIDKQILSNLSILWNNRSEQDIIRCLLSHGPNPEKTFYALLLRYRHSGEDQQPQLSQQQHIPPAPLSKSTSFNNKVGRSSSIGRSPAGKKRASQISVSRPSSFQYKNGFAVSSGSSGRLAHTRLSAASSVNNSPRKPVKKRSSFARSPSGSPSKPRSKQPQSSQIKATPRNIYNDIVESQSNQSVAPTLPSKDSYYNDNAATAPAALPKLAENPVVDESPNLSQVVNNKAPNATSKRASIINKSSTNNKRVSRRRSVRASMTAGLKRNSITMKMLSLYTKLSGDDEWEYMDKSTKRTSATFAALCDKIFNQEEYNPEDEELVDPEELEAKEYERLMEIERKKHEAELKARRELEKKKQRSKRRSLLSSKKLSFIIKEDEPSQDAQMETINEQEITQPKRQSKHLGALRALSEGQAKSDELTMDDVEQLKRRSASQPVKKRTLTPILTRRPVSRLDPLWQAHHNEQIERAQDALENEWKENKKKDDKEDKKAKKKINRESMVSVMDDIAEDNDDLDGNASKRRPSKDSYYDEHEDFELPEPDVVDSNLSEEYMSEIRKSRLLYSQRSLHKKVGNNSGNKSNEQKTLISGVKIPNVTRKSRHFSNSNKRLSVLSMYSTKESYRDLNSIIESHTPGHDEHGHNDDDNDEAPIPPLRTSIADRLDKAGLPEEDEDGALDGDGNSVIDFDQHLANKRNSYYDSSNKRVSRASTTRRYSKSARPMSKVPALPTEDSENTFNSKGEPTGKHHHKTDSNGSTQSDDIFDKIKLPEGKSSKSSIDLLANGGSDKQSKSAAQQGSTKAPPSEARSQHGTSQPMSKVRDGRPRGSKTNGSDTISAPPPPPPPPHHKKPLDDRTNIHSEQNNKSRKGSFLRMFSRGSKKSADEGSRSASSHQHNNNQLPSPTESLQEEKPKSSFLRWFSSSSAHSPVLDSEIRRFSTLLPREEMVSALFTLLKSWSNFGLKDLKNDNLSYTITGSISKYNSFDLKSCKFRIRVAPREMNHKSEIICARIKGSRVTTDTLFNEIEKVLEKEGVMDR</sequence>
<evidence type="ECO:0000256" key="2">
    <source>
        <dbReference type="ARBA" id="ARBA00010791"/>
    </source>
</evidence>
<feature type="region of interest" description="Disordered" evidence="15">
    <location>
        <begin position="395"/>
        <end position="445"/>
    </location>
</feature>
<gene>
    <name evidence="17" type="ORF">KGF57_002828</name>
</gene>
<dbReference type="InterPro" id="IPR017441">
    <property type="entry name" value="Protein_kinase_ATP_BS"/>
</dbReference>
<evidence type="ECO:0000256" key="15">
    <source>
        <dbReference type="SAM" id="MobiDB-lite"/>
    </source>
</evidence>
<keyword evidence="4" id="KW-0723">Serine/threonine-protein kinase</keyword>
<evidence type="ECO:0000313" key="17">
    <source>
        <dbReference type="EMBL" id="KAI5958020.1"/>
    </source>
</evidence>
<evidence type="ECO:0000256" key="12">
    <source>
        <dbReference type="ARBA" id="ARBA00048679"/>
    </source>
</evidence>
<keyword evidence="7 13" id="KW-0547">Nucleotide-binding</keyword>
<dbReference type="GO" id="GO:0060258">
    <property type="term" value="P:negative regulation of filamentous growth"/>
    <property type="evidence" value="ECO:0007669"/>
    <property type="project" value="UniProtKB-ARBA"/>
</dbReference>
<proteinExistence type="inferred from homology"/>
<keyword evidence="9 13" id="KW-0067">ATP-binding</keyword>
<dbReference type="Pfam" id="PF16797">
    <property type="entry name" value="Fungal_KA1"/>
    <property type="match status" value="1"/>
</dbReference>
<feature type="region of interest" description="Disordered" evidence="15">
    <location>
        <begin position="470"/>
        <end position="513"/>
    </location>
</feature>
<protein>
    <recommendedName>
        <fullName evidence="3">non-specific serine/threonine protein kinase</fullName>
        <ecNumber evidence="3">2.7.11.1</ecNumber>
    </recommendedName>
</protein>
<dbReference type="PROSITE" id="PS50011">
    <property type="entry name" value="PROTEIN_KINASE_DOM"/>
    <property type="match status" value="1"/>
</dbReference>
<evidence type="ECO:0000256" key="11">
    <source>
        <dbReference type="ARBA" id="ARBA00047899"/>
    </source>
</evidence>
<dbReference type="Proteomes" id="UP001204833">
    <property type="component" value="Unassembled WGS sequence"/>
</dbReference>
<dbReference type="GO" id="GO:0044182">
    <property type="term" value="P:filamentous growth of a population of unicellular organisms"/>
    <property type="evidence" value="ECO:0007669"/>
    <property type="project" value="UniProtKB-ARBA"/>
</dbReference>
<evidence type="ECO:0000313" key="18">
    <source>
        <dbReference type="Proteomes" id="UP001204833"/>
    </source>
</evidence>
<comment type="subcellular location">
    <subcellularLocation>
        <location evidence="1">Bud neck</location>
    </subcellularLocation>
</comment>
<evidence type="ECO:0000256" key="4">
    <source>
        <dbReference type="ARBA" id="ARBA00022527"/>
    </source>
</evidence>
<evidence type="ECO:0000256" key="7">
    <source>
        <dbReference type="ARBA" id="ARBA00022741"/>
    </source>
</evidence>
<comment type="caution">
    <text evidence="17">The sequence shown here is derived from an EMBL/GenBank/DDBJ whole genome shotgun (WGS) entry which is preliminary data.</text>
</comment>
<comment type="catalytic activity">
    <reaction evidence="11">
        <text>L-threonyl-[protein] + ATP = O-phospho-L-threonyl-[protein] + ADP + H(+)</text>
        <dbReference type="Rhea" id="RHEA:46608"/>
        <dbReference type="Rhea" id="RHEA-COMP:11060"/>
        <dbReference type="Rhea" id="RHEA-COMP:11605"/>
        <dbReference type="ChEBI" id="CHEBI:15378"/>
        <dbReference type="ChEBI" id="CHEBI:30013"/>
        <dbReference type="ChEBI" id="CHEBI:30616"/>
        <dbReference type="ChEBI" id="CHEBI:61977"/>
        <dbReference type="ChEBI" id="CHEBI:456216"/>
        <dbReference type="EC" id="2.7.11.1"/>
    </reaction>
</comment>
<dbReference type="GO" id="GO:0004674">
    <property type="term" value="F:protein serine/threonine kinase activity"/>
    <property type="evidence" value="ECO:0007669"/>
    <property type="project" value="UniProtKB-KW"/>
</dbReference>